<evidence type="ECO:0000256" key="1">
    <source>
        <dbReference type="SAM" id="MobiDB-lite"/>
    </source>
</evidence>
<dbReference type="Pfam" id="PF20069">
    <property type="entry name" value="DUF6465"/>
    <property type="match status" value="1"/>
</dbReference>
<proteinExistence type="predicted"/>
<accession>A0A9D2SXI0</accession>
<evidence type="ECO:0000313" key="2">
    <source>
        <dbReference type="EMBL" id="HJC37756.1"/>
    </source>
</evidence>
<organism evidence="2 3">
    <name type="scientific">Candidatus Mediterraneibacter faecigallinarum</name>
    <dbReference type="NCBI Taxonomy" id="2838669"/>
    <lineage>
        <taxon>Bacteria</taxon>
        <taxon>Bacillati</taxon>
        <taxon>Bacillota</taxon>
        <taxon>Clostridia</taxon>
        <taxon>Lachnospirales</taxon>
        <taxon>Lachnospiraceae</taxon>
        <taxon>Mediterraneibacter</taxon>
    </lineage>
</organism>
<evidence type="ECO:0000313" key="3">
    <source>
        <dbReference type="Proteomes" id="UP000823894"/>
    </source>
</evidence>
<comment type="caution">
    <text evidence="2">The sequence shown here is derived from an EMBL/GenBank/DDBJ whole genome shotgun (WGS) entry which is preliminary data.</text>
</comment>
<dbReference type="Proteomes" id="UP000823894">
    <property type="component" value="Unassembled WGS sequence"/>
</dbReference>
<feature type="compositionally biased region" description="Low complexity" evidence="1">
    <location>
        <begin position="18"/>
        <end position="58"/>
    </location>
</feature>
<feature type="compositionally biased region" description="Basic residues" evidence="1">
    <location>
        <begin position="1"/>
        <end position="12"/>
    </location>
</feature>
<sequence>MSRRTDKKRLKKINQTQAAAPAAASAAVPVPEAVPAEVSAPASTEAAPQAAPAQAEPAPSASAGYEMFLQYQNYEFDIDDIAKSILEKCSAEHMDSADLKIYVKPEDKKAYYVCAGGNSFIDL</sequence>
<dbReference type="EMBL" id="DWWK01000018">
    <property type="protein sequence ID" value="HJC37756.1"/>
    <property type="molecule type" value="Genomic_DNA"/>
</dbReference>
<protein>
    <submittedName>
        <fullName evidence="2">Uncharacterized protein</fullName>
    </submittedName>
</protein>
<feature type="region of interest" description="Disordered" evidence="1">
    <location>
        <begin position="1"/>
        <end position="58"/>
    </location>
</feature>
<gene>
    <name evidence="2" type="ORF">H9757_01620</name>
</gene>
<dbReference type="AlphaFoldDB" id="A0A9D2SXI0"/>
<dbReference type="InterPro" id="IPR046313">
    <property type="entry name" value="DUF6465"/>
</dbReference>
<reference evidence="2" key="1">
    <citation type="journal article" date="2021" name="PeerJ">
        <title>Extensive microbial diversity within the chicken gut microbiome revealed by metagenomics and culture.</title>
        <authorList>
            <person name="Gilroy R."/>
            <person name="Ravi A."/>
            <person name="Getino M."/>
            <person name="Pursley I."/>
            <person name="Horton D.L."/>
            <person name="Alikhan N.F."/>
            <person name="Baker D."/>
            <person name="Gharbi K."/>
            <person name="Hall N."/>
            <person name="Watson M."/>
            <person name="Adriaenssens E.M."/>
            <person name="Foster-Nyarko E."/>
            <person name="Jarju S."/>
            <person name="Secka A."/>
            <person name="Antonio M."/>
            <person name="Oren A."/>
            <person name="Chaudhuri R.R."/>
            <person name="La Ragione R."/>
            <person name="Hildebrand F."/>
            <person name="Pallen M.J."/>
        </authorList>
    </citation>
    <scope>NUCLEOTIDE SEQUENCE</scope>
    <source>
        <strain evidence="2">ChiGjej1B1-1692</strain>
    </source>
</reference>
<reference evidence="2" key="2">
    <citation type="submission" date="2021-04" db="EMBL/GenBank/DDBJ databases">
        <authorList>
            <person name="Gilroy R."/>
        </authorList>
    </citation>
    <scope>NUCLEOTIDE SEQUENCE</scope>
    <source>
        <strain evidence="2">ChiGjej1B1-1692</strain>
    </source>
</reference>
<name>A0A9D2SXI0_9FIRM</name>